<proteinExistence type="predicted"/>
<dbReference type="KEGG" id="mpv:PRV_00930"/>
<dbReference type="Proteomes" id="UP000017119">
    <property type="component" value="Chromosome"/>
</dbReference>
<keyword evidence="2" id="KW-1185">Reference proteome</keyword>
<accession>U5NBM1</accession>
<dbReference type="AlphaFoldDB" id="U5NBM1"/>
<sequence length="184" mass="21053">MICKIEPQFVNESIKKEVKKMIERKLEEAIENLVNQWLNKGNWLERKFCNFVSVSINKSPHGYDCLKTGQMGGDKHLRKDIKQLVNSLNGSGEMNIEIGEWWLAGRWKQSNKKWGRKDGQNDVRGVTEKLLEFSGSVGQLRESTLKKAVKELVEEFEKGIIKRREGFCGVWNEGVTCPEGGVVI</sequence>
<evidence type="ECO:0000313" key="2">
    <source>
        <dbReference type="Proteomes" id="UP000017119"/>
    </source>
</evidence>
<dbReference type="RefSeq" id="WP_022769230.1">
    <property type="nucleotide sequence ID" value="NC_022575.1"/>
</dbReference>
<dbReference type="PATRIC" id="fig|1403316.3.peg.161"/>
<protein>
    <submittedName>
        <fullName evidence="1">Uncharacterized protein</fullName>
    </submittedName>
</protein>
<evidence type="ECO:0000313" key="1">
    <source>
        <dbReference type="EMBL" id="AGX88951.1"/>
    </source>
</evidence>
<reference evidence="1 2" key="1">
    <citation type="journal article" date="2013" name="Genome Announc.">
        <title>Genome Sequence of Mycoplasma parvum (Formerly Eperythrozoon parvum), a Diminutive Hemoplasma of the Pig.</title>
        <authorList>
            <person name="do Nascimento N.C."/>
            <person name="Dos Santos A.P."/>
            <person name="Chu Y."/>
            <person name="Guimaraes A.M."/>
            <person name="Pagliaro A."/>
            <person name="Messick J.B."/>
        </authorList>
    </citation>
    <scope>NUCLEOTIDE SEQUENCE [LARGE SCALE GENOMIC DNA]</scope>
    <source>
        <strain evidence="1 2">Indiana</strain>
    </source>
</reference>
<dbReference type="EMBL" id="CP006771">
    <property type="protein sequence ID" value="AGX88951.1"/>
    <property type="molecule type" value="Genomic_DNA"/>
</dbReference>
<organism evidence="1 2">
    <name type="scientific">Mycoplasma parvum str. Indiana</name>
    <dbReference type="NCBI Taxonomy" id="1403316"/>
    <lineage>
        <taxon>Bacteria</taxon>
        <taxon>Bacillati</taxon>
        <taxon>Mycoplasmatota</taxon>
        <taxon>Mollicutes</taxon>
        <taxon>Mycoplasmataceae</taxon>
        <taxon>Mycoplasma</taxon>
    </lineage>
</organism>
<gene>
    <name evidence="1" type="ORF">PRV_00930</name>
</gene>
<name>U5NBM1_9MOLU</name>
<dbReference type="HOGENOM" id="CLU_1466694_0_0_14"/>